<feature type="transmembrane region" description="Helical" evidence="6">
    <location>
        <begin position="286"/>
        <end position="309"/>
    </location>
</feature>
<evidence type="ECO:0000256" key="2">
    <source>
        <dbReference type="ARBA" id="ARBA00022475"/>
    </source>
</evidence>
<feature type="transmembrane region" description="Helical" evidence="6">
    <location>
        <begin position="378"/>
        <end position="397"/>
    </location>
</feature>
<evidence type="ECO:0000313" key="8">
    <source>
        <dbReference type="EMBL" id="HIU36777.1"/>
    </source>
</evidence>
<dbReference type="InterPro" id="IPR003838">
    <property type="entry name" value="ABC3_permease_C"/>
</dbReference>
<feature type="transmembrane region" description="Helical" evidence="6">
    <location>
        <begin position="330"/>
        <end position="358"/>
    </location>
</feature>
<comment type="caution">
    <text evidence="8">The sequence shown here is derived from an EMBL/GenBank/DDBJ whole genome shotgun (WGS) entry which is preliminary data.</text>
</comment>
<organism evidence="8 9">
    <name type="scientific">Candidatus Aphodousia faecigallinarum</name>
    <dbReference type="NCBI Taxonomy" id="2840677"/>
    <lineage>
        <taxon>Bacteria</taxon>
        <taxon>Pseudomonadati</taxon>
        <taxon>Pseudomonadota</taxon>
        <taxon>Betaproteobacteria</taxon>
        <taxon>Burkholderiales</taxon>
        <taxon>Sutterellaceae</taxon>
        <taxon>Sutterellaceae incertae sedis</taxon>
        <taxon>Candidatus Aphodousia</taxon>
    </lineage>
</organism>
<proteinExistence type="predicted"/>
<evidence type="ECO:0000256" key="6">
    <source>
        <dbReference type="SAM" id="Phobius"/>
    </source>
</evidence>
<evidence type="ECO:0000256" key="1">
    <source>
        <dbReference type="ARBA" id="ARBA00004651"/>
    </source>
</evidence>
<evidence type="ECO:0000313" key="9">
    <source>
        <dbReference type="Proteomes" id="UP000824083"/>
    </source>
</evidence>
<dbReference type="Pfam" id="PF02687">
    <property type="entry name" value="FtsX"/>
    <property type="match status" value="1"/>
</dbReference>
<dbReference type="EMBL" id="DVMY01000017">
    <property type="protein sequence ID" value="HIU36777.1"/>
    <property type="molecule type" value="Genomic_DNA"/>
</dbReference>
<reference evidence="8" key="1">
    <citation type="submission" date="2020-10" db="EMBL/GenBank/DDBJ databases">
        <authorList>
            <person name="Gilroy R."/>
        </authorList>
    </citation>
    <scope>NUCLEOTIDE SEQUENCE</scope>
    <source>
        <strain evidence="8">7463</strain>
    </source>
</reference>
<dbReference type="InterPro" id="IPR051125">
    <property type="entry name" value="ABC-4/HrtB_transporter"/>
</dbReference>
<gene>
    <name evidence="8" type="ORF">IAC56_00640</name>
</gene>
<comment type="subcellular location">
    <subcellularLocation>
        <location evidence="1">Cell membrane</location>
        <topology evidence="1">Multi-pass membrane protein</topology>
    </subcellularLocation>
</comment>
<dbReference type="PANTHER" id="PTHR43738">
    <property type="entry name" value="ABC TRANSPORTER, MEMBRANE PROTEIN"/>
    <property type="match status" value="1"/>
</dbReference>
<reference evidence="8" key="2">
    <citation type="journal article" date="2021" name="PeerJ">
        <title>Extensive microbial diversity within the chicken gut microbiome revealed by metagenomics and culture.</title>
        <authorList>
            <person name="Gilroy R."/>
            <person name="Ravi A."/>
            <person name="Getino M."/>
            <person name="Pursley I."/>
            <person name="Horton D.L."/>
            <person name="Alikhan N.F."/>
            <person name="Baker D."/>
            <person name="Gharbi K."/>
            <person name="Hall N."/>
            <person name="Watson M."/>
            <person name="Adriaenssens E.M."/>
            <person name="Foster-Nyarko E."/>
            <person name="Jarju S."/>
            <person name="Secka A."/>
            <person name="Antonio M."/>
            <person name="Oren A."/>
            <person name="Chaudhuri R.R."/>
            <person name="La Ragione R."/>
            <person name="Hildebrand F."/>
            <person name="Pallen M.J."/>
        </authorList>
    </citation>
    <scope>NUCLEOTIDE SEQUENCE</scope>
    <source>
        <strain evidence="8">7463</strain>
    </source>
</reference>
<keyword evidence="3 6" id="KW-0812">Transmembrane</keyword>
<dbReference type="GO" id="GO:0005886">
    <property type="term" value="C:plasma membrane"/>
    <property type="evidence" value="ECO:0007669"/>
    <property type="project" value="UniProtKB-SubCell"/>
</dbReference>
<keyword evidence="4 6" id="KW-1133">Transmembrane helix</keyword>
<feature type="domain" description="ABC3 transporter permease C-terminal" evidence="7">
    <location>
        <begin position="287"/>
        <end position="399"/>
    </location>
</feature>
<accession>A0A9D1LFH8</accession>
<name>A0A9D1LFH8_9BURK</name>
<keyword evidence="2" id="KW-1003">Cell membrane</keyword>
<dbReference type="Proteomes" id="UP000824083">
    <property type="component" value="Unassembled WGS sequence"/>
</dbReference>
<dbReference type="PANTHER" id="PTHR43738:SF2">
    <property type="entry name" value="ABC TRANSPORTER PERMEASE"/>
    <property type="match status" value="1"/>
</dbReference>
<evidence type="ECO:0000256" key="4">
    <source>
        <dbReference type="ARBA" id="ARBA00022989"/>
    </source>
</evidence>
<dbReference type="AlphaFoldDB" id="A0A9D1LFH8"/>
<protein>
    <submittedName>
        <fullName evidence="8">ABC transporter permease</fullName>
    </submittedName>
</protein>
<keyword evidence="5 6" id="KW-0472">Membrane</keyword>
<evidence type="ECO:0000259" key="7">
    <source>
        <dbReference type="Pfam" id="PF02687"/>
    </source>
</evidence>
<sequence>MRVLLFLKNECRQSFKILCSLAFILALALSIATAIGQTERMIKSSSAKAAEQFDILVGAKGSRTSLLLSTVYLRDEMMSLTPAVALNVLRGYKGVKWCAPLAFGDRVNESPLVGTTKAFVTLGGARALKTGRVFESRHEAVVGIRSGLKIGETVFPHHGRIAGVGHKHDNGFEVVGILPETGTPWDRAVLVPIETIWAMHAKHQDGEPETLEEWLRLGKFDHLPGFSAIVVKPVSISDAYKIRQGMSSASAMDGRGQSVNLMAIFTGEVLVELYATLDSAMVAFEWFAASSVMISLLAVLITGFILGELRKPQFLQLRTMGAPRGYVMQVVWLLIMSVVLSGVVMGLAGGWGLAQIAAVFISQDTGIAMTPVIGLQELQVGLVTLVLGAIFAILPAVKVGRSQLR</sequence>
<evidence type="ECO:0000256" key="5">
    <source>
        <dbReference type="ARBA" id="ARBA00023136"/>
    </source>
</evidence>
<evidence type="ECO:0000256" key="3">
    <source>
        <dbReference type="ARBA" id="ARBA00022692"/>
    </source>
</evidence>